<dbReference type="GO" id="GO:0003676">
    <property type="term" value="F:nucleic acid binding"/>
    <property type="evidence" value="ECO:0007669"/>
    <property type="project" value="InterPro"/>
</dbReference>
<dbReference type="Pfam" id="PF00271">
    <property type="entry name" value="Helicase_C"/>
    <property type="match status" value="1"/>
</dbReference>
<sequence length="2142" mass="232167">MASELLPLSQAERITASLLDYLGTTFALADPDARRELDAFLEHPSTGMFRGPYLRLRMPFRPAEDGWRDSLEWYEGFTPYGHQAAAFERLSSANLGPDKSRPLPTLVTTGTGSGKTEAFLYPILDHVLRAKRQGVTGTKAIILYPMNALANDQAQRLAGLITEHKELGGITAALYTGEAGATRTTVGPDGLISDRDVIRSVAPDILLTNYKMLDQLLLRPADAELWRQSAHSLQYLVLDEFHTYDGAQGTDVSMLLRRLGMTLKSYWVDGDTGISDEDRARPLGRVTPIATSATLGDGNDSSTMLDFARTVFGDEFTAESVVTESRESLQEWSDGAASRIAETGITVAQIDEKRLRELASASSATDPVDVSRAALRSLYRVPNGFEDNEIDGLSLDLIRAHPVFHRIVERCESAVPILSLSDPELFAGTDESLASDLERIDPNIRAQALRALVTTLSHVRAVSGRTAPSVDVHLWVRELTRLDRAASGAPQFAWGDDGLLLSDDSHVDSLAAPYLPALYCRHCNRSGWGILLAPTGTDLDVDDSTIRRRKLADDDRFRALIHAPVEGEAAVDSTSDSSGPSKPASASELSWLVVDDRRITRQRPAESVVAEGGAVPVLVNVGDTAGEDSIRDVCPSCRQRDGIRFLGSAIATMLSVSLSTLFGTPGLDPREKRALVFTDSVQDAAHRAGFVQARSRALTLRTLIRQALEDGDTNLDALAHKMITMAGNDRAKRYRLLPPELADRDDFSKFWSTARLSRASATLSGFVTKRLQLDIAMEFGLRAGVGRTLTRTGTALAEVDVSPSVLLLCARDVLDGQDVQLALDTYTDAQLVRWVRGTLEHMRIRGAIAHDWFEKFRTDDGNRWWITGGRKRSQGMPGFGRGNSAPGFPVLGTVNRRDSDFEPVASARGWYASWTAKALAVSPAEGAVLSRLLFERLRHRDVVGELAGGSGTRTFHLTPDSVVARPISDSEISDKTVSLGCSNCGDSIISGHDTVDQLVGGPCLIAACAGTLERRRIDDNFYRQMYTATDIRRVVAREHTSLLPDEKRLEYESQFKETNPPPNAPNVLVATPTLEMGIDIGDLSAVMLSSLPRSVASYLQRVGRAGRLTGNALALAYVTARGDQLPRFANPDATINGAVRPPATYLDAEEILRRQFIASVADRLARLKNVPHPRTTPDALGSTGPKTYLGTLISDAESHSTLYVDEFVAGFQSLDGEVVERLRDFATPQSGPESSELASWCHSASMEWNQRIETLQHRKKAVDAVVPQLHAAAHSTVATDDDKVAYRTALAAQRLVGTQLASLRSEYWISALEAFGLFPNYTLLDDSVTLSVSVNWIHPETQEFEHTEFELTRGSAQALRDFAPGSTFYASGFAIAIDAVDLGAEGDAVHEWACCPACGFIADLGDGAQPPATCPRCGTAAIADIGQRLPVVELSSVSAVVRREEAAIDDGKEERIRNPFTIITAADIDPTSFTRRWFVEGLGFGATHRRSMTIRWINTGGSRSGGSSRILAGGEIESAMFWVCSECGKLDTDTRRNSPSEHRPWCSYRKALEESTLSIALARSLTTEGLVLRLPPSVTWGDSFAVPSLSAALLLGLRERIGGDPDHLQIVAVVDPAVNGENRPGLLLHDIVPGGTGYLADLSDPSTIWDVLRRAHAVVASCECQHEGKLACEKCLLPFASFTEVKFTSRSAAARHLRSLLLGREVSTDDNSPIPDAMPWSITSDEPPMVDLESNLERRFRVVFAERLRALGATIVEKPTDRGVAWDVALGSSNRWSLRPQENILGSKPDFVLTSATPGVPPTAIFTDGWQFHASPSKNRLADDAEKRRNLRDGGYQVVAVTHQDLEGKPSTSPILAAEHVPGLLQMAGDQLAKSSVDLVFATAIDLLLAWMQSPQAQSRRNLAHWLPVLAIMGMSASATQTGGAAPAVLAGRLIDGGVVADPNGDTITWRDRGFAIAVRVPAGKSPNDAEIAVVIDDDDSALSTETRDLWREWLRWSNLLELRPLPAVVTTRRHLASSSMNLGSPASTVTGGPSESVTLTGPWREVYDEVVQAAQPLVTGLAASDLPIPEVGEEFAGVPLEISWPSLRIAVDLGLDAEDREGLTAAGWTLCPVDAKKVIELVQAEGLAQTPSVTIDSVKGE</sequence>
<evidence type="ECO:0000313" key="7">
    <source>
        <dbReference type="Proteomes" id="UP001217325"/>
    </source>
</evidence>
<keyword evidence="1" id="KW-0547">Nucleotide-binding</keyword>
<dbReference type="PANTHER" id="PTHR47957">
    <property type="entry name" value="ATP-DEPENDENT HELICASE HRQ1"/>
    <property type="match status" value="1"/>
</dbReference>
<dbReference type="InterPro" id="IPR018973">
    <property type="entry name" value="MZB"/>
</dbReference>
<dbReference type="Pfam" id="PF09369">
    <property type="entry name" value="MZB"/>
    <property type="match status" value="1"/>
</dbReference>
<dbReference type="GO" id="GO:0005524">
    <property type="term" value="F:ATP binding"/>
    <property type="evidence" value="ECO:0007669"/>
    <property type="project" value="UniProtKB-KW"/>
</dbReference>
<keyword evidence="6" id="KW-0378">Hydrolase</keyword>
<protein>
    <submittedName>
        <fullName evidence="6">DEAD/DEAH box helicase</fullName>
    </submittedName>
</protein>
<proteinExistence type="predicted"/>
<dbReference type="GO" id="GO:0006289">
    <property type="term" value="P:nucleotide-excision repair"/>
    <property type="evidence" value="ECO:0007669"/>
    <property type="project" value="TreeGrafter"/>
</dbReference>
<keyword evidence="2" id="KW-0067">ATP-binding</keyword>
<evidence type="ECO:0000259" key="5">
    <source>
        <dbReference type="PROSITE" id="PS51194"/>
    </source>
</evidence>
<keyword evidence="6" id="KW-0347">Helicase</keyword>
<dbReference type="InterPro" id="IPR027417">
    <property type="entry name" value="P-loop_NTPase"/>
</dbReference>
<reference evidence="6" key="1">
    <citation type="submission" date="2023-02" db="EMBL/GenBank/DDBJ databases">
        <title>A novel hydrolase synthesized by Rhodococcus erythropolis HQ is responsible for the detoxification of Zearalenone.</title>
        <authorList>
            <person name="Hu J."/>
            <person name="Xu J."/>
        </authorList>
    </citation>
    <scope>NUCLEOTIDE SEQUENCE</scope>
    <source>
        <strain evidence="6">HQ</strain>
    </source>
</reference>
<dbReference type="InterPro" id="IPR011545">
    <property type="entry name" value="DEAD/DEAH_box_helicase_dom"/>
</dbReference>
<dbReference type="RefSeq" id="WP_275231327.1">
    <property type="nucleotide sequence ID" value="NZ_JARDXE010000001.1"/>
</dbReference>
<accession>A0AAW6LEG8</accession>
<feature type="domain" description="Helicase ATP-binding" evidence="4">
    <location>
        <begin position="96"/>
        <end position="313"/>
    </location>
</feature>
<feature type="region of interest" description="Disordered" evidence="3">
    <location>
        <begin position="568"/>
        <end position="587"/>
    </location>
</feature>
<dbReference type="GO" id="GO:0036297">
    <property type="term" value="P:interstrand cross-link repair"/>
    <property type="evidence" value="ECO:0007669"/>
    <property type="project" value="TreeGrafter"/>
</dbReference>
<comment type="caution">
    <text evidence="6">The sequence shown here is derived from an EMBL/GenBank/DDBJ whole genome shotgun (WGS) entry which is preliminary data.</text>
</comment>
<evidence type="ECO:0000313" key="6">
    <source>
        <dbReference type="EMBL" id="MDE8643407.1"/>
    </source>
</evidence>
<dbReference type="InterPro" id="IPR001650">
    <property type="entry name" value="Helicase_C-like"/>
</dbReference>
<dbReference type="Pfam" id="PF00270">
    <property type="entry name" value="DEAD"/>
    <property type="match status" value="1"/>
</dbReference>
<dbReference type="Proteomes" id="UP001217325">
    <property type="component" value="Unassembled WGS sequence"/>
</dbReference>
<evidence type="ECO:0000256" key="1">
    <source>
        <dbReference type="ARBA" id="ARBA00022741"/>
    </source>
</evidence>
<evidence type="ECO:0000256" key="2">
    <source>
        <dbReference type="ARBA" id="ARBA00022840"/>
    </source>
</evidence>
<dbReference type="SMART" id="SM00490">
    <property type="entry name" value="HELICc"/>
    <property type="match status" value="1"/>
</dbReference>
<evidence type="ECO:0000259" key="4">
    <source>
        <dbReference type="PROSITE" id="PS51192"/>
    </source>
</evidence>
<dbReference type="PROSITE" id="PS51194">
    <property type="entry name" value="HELICASE_CTER"/>
    <property type="match status" value="1"/>
</dbReference>
<gene>
    <name evidence="6" type="ORF">PXH69_00515</name>
</gene>
<dbReference type="InterPro" id="IPR014001">
    <property type="entry name" value="Helicase_ATP-bd"/>
</dbReference>
<evidence type="ECO:0000256" key="3">
    <source>
        <dbReference type="SAM" id="MobiDB-lite"/>
    </source>
</evidence>
<dbReference type="GO" id="GO:0043138">
    <property type="term" value="F:3'-5' DNA helicase activity"/>
    <property type="evidence" value="ECO:0007669"/>
    <property type="project" value="TreeGrafter"/>
</dbReference>
<dbReference type="SUPFAM" id="SSF52540">
    <property type="entry name" value="P-loop containing nucleoside triphosphate hydrolases"/>
    <property type="match status" value="2"/>
</dbReference>
<dbReference type="EMBL" id="JARDXE010000001">
    <property type="protein sequence ID" value="MDE8643407.1"/>
    <property type="molecule type" value="Genomic_DNA"/>
</dbReference>
<dbReference type="PROSITE" id="PS51192">
    <property type="entry name" value="HELICASE_ATP_BIND_1"/>
    <property type="match status" value="1"/>
</dbReference>
<feature type="domain" description="Helicase C-terminal" evidence="5">
    <location>
        <begin position="994"/>
        <end position="1152"/>
    </location>
</feature>
<name>A0AAW6LEG8_RHOSG</name>
<organism evidence="6 7">
    <name type="scientific">Rhodococcus qingshengii</name>
    <dbReference type="NCBI Taxonomy" id="334542"/>
    <lineage>
        <taxon>Bacteria</taxon>
        <taxon>Bacillati</taxon>
        <taxon>Actinomycetota</taxon>
        <taxon>Actinomycetes</taxon>
        <taxon>Mycobacteriales</taxon>
        <taxon>Nocardiaceae</taxon>
        <taxon>Rhodococcus</taxon>
        <taxon>Rhodococcus erythropolis group</taxon>
    </lineage>
</organism>
<dbReference type="Gene3D" id="3.40.50.300">
    <property type="entry name" value="P-loop containing nucleotide triphosphate hydrolases"/>
    <property type="match status" value="2"/>
</dbReference>
<dbReference type="SMART" id="SM00487">
    <property type="entry name" value="DEXDc"/>
    <property type="match status" value="1"/>
</dbReference>
<dbReference type="PANTHER" id="PTHR47957:SF3">
    <property type="entry name" value="ATP-DEPENDENT HELICASE HRQ1"/>
    <property type="match status" value="1"/>
</dbReference>